<dbReference type="InterPro" id="IPR036890">
    <property type="entry name" value="HATPase_C_sf"/>
</dbReference>
<dbReference type="InterPro" id="IPR029016">
    <property type="entry name" value="GAF-like_dom_sf"/>
</dbReference>
<sequence length="917" mass="101074">MNTSRLSELERRFRMLEAERERINRILAVAVGLVPSAVEEDGHLDRILVRAADRARSLIKIGAWTCLLFSEDGMDLSRVAGQEGEVDFDAALAEMSSDGTLAWALTHPNPMFMSLPQGSFLVSALSTPSKILGVFMASLEERPEEIPEIGVAFFRTLMSYTAISIENQMRLEEVRSLNGQLKENVERLEETKRALEEANRLKDAFLAHIGHEIRNPLGGMMGLLRTTLGAELPPPVAHRMEVLLRECETLNSLLDDLLDYSKLEAGRLDITAIPFSPQALLEELASTFSVRAQDRGLEFRFFTDALPDRIMGDPRRLRQILVNLLSNSLKFTRKGHVSLSGWGGEGRVYFAVEDSGLGMGDQEMGRLFVPFSGSSSGAGLGLYLSKELANRMGGDITVRSRPGYGTVFTLDLPVRQEEGTGCPLDGLRALVLDDNNTSLSAACGVLRECGVQAVGAQSVQEALEEAEDGKFDFVLMDLNLPGGDGLSAMHRLHEALGCRVVGLTAGVSPDVEEAFLREGMLKVLRKPLDVMELAWALKHREAPQRNLQTDLLETFRADMARLEDVMLKAFREGDQDLFLKSLHEFKGAALSFGQWRGSGGASFRVPMGVGGRFGGVEFPQGMRLLVADDNPSTREGILRIFSNRGIRVLTASTGEEALEVLLKGEVDVALVDYMMPHIGGVEVIRRLREEEQCSERYTYVIMITVKDTKEDLVLAMASGADDYVVKPFDPDDLTLRVLSGTRVMEVQRKLRFMARHDQLTGLLNRRAVIEMEEREMARSVREGGSLSVAMMDIDRFKAINDTYGHLAGDQVLREVARRVGSKLRVYDVVGRYGGEEFLLILPGASLGDAKRLCERMRSAIGSEPVLYDGLQIPVTASFGVAEFVPQLTVDQLNNLADQALYLAKASGRDAVRALGAD</sequence>
<dbReference type="InterPro" id="IPR036097">
    <property type="entry name" value="HisK_dim/P_sf"/>
</dbReference>
<keyword evidence="6" id="KW-0812">Transmembrane</keyword>
<dbReference type="CDD" id="cd17574">
    <property type="entry name" value="REC_OmpR"/>
    <property type="match status" value="1"/>
</dbReference>
<dbReference type="Pfam" id="PF02518">
    <property type="entry name" value="HATPase_c"/>
    <property type="match status" value="1"/>
</dbReference>
<feature type="coiled-coil region" evidence="13">
    <location>
        <begin position="171"/>
        <end position="208"/>
    </location>
</feature>
<dbReference type="CDD" id="cd17546">
    <property type="entry name" value="REC_hyHK_CKI1_RcsC-like"/>
    <property type="match status" value="1"/>
</dbReference>
<keyword evidence="4" id="KW-1003">Cell membrane</keyword>
<dbReference type="SUPFAM" id="SSF47226">
    <property type="entry name" value="Histidine-containing phosphotransfer domain, HPT domain"/>
    <property type="match status" value="1"/>
</dbReference>
<dbReference type="InterPro" id="IPR004358">
    <property type="entry name" value="Sig_transdc_His_kin-like_C"/>
</dbReference>
<dbReference type="InterPro" id="IPR000160">
    <property type="entry name" value="GGDEF_dom"/>
</dbReference>
<dbReference type="Gene3D" id="3.30.565.10">
    <property type="entry name" value="Histidine kinase-like ATPase, C-terminal domain"/>
    <property type="match status" value="1"/>
</dbReference>
<dbReference type="CDD" id="cd01949">
    <property type="entry name" value="GGDEF"/>
    <property type="match status" value="1"/>
</dbReference>
<gene>
    <name evidence="17" type="ordered locus">Taci_0157</name>
</gene>
<dbReference type="EMBL" id="CP001818">
    <property type="protein sequence ID" value="ACZ18397.1"/>
    <property type="molecule type" value="Genomic_DNA"/>
</dbReference>
<evidence type="ECO:0000313" key="18">
    <source>
        <dbReference type="Proteomes" id="UP000002030"/>
    </source>
</evidence>
<dbReference type="PROSITE" id="PS50110">
    <property type="entry name" value="RESPONSE_REGULATORY"/>
    <property type="match status" value="2"/>
</dbReference>
<dbReference type="Proteomes" id="UP000002030">
    <property type="component" value="Chromosome"/>
</dbReference>
<keyword evidence="9" id="KW-1133">Transmembrane helix</keyword>
<dbReference type="PRINTS" id="PR00344">
    <property type="entry name" value="BCTRLSENSOR"/>
</dbReference>
<dbReference type="Pfam" id="PF00072">
    <property type="entry name" value="Response_reg"/>
    <property type="match status" value="2"/>
</dbReference>
<dbReference type="Gene3D" id="3.30.70.270">
    <property type="match status" value="1"/>
</dbReference>
<evidence type="ECO:0000313" key="17">
    <source>
        <dbReference type="EMBL" id="ACZ18397.1"/>
    </source>
</evidence>
<comment type="catalytic activity">
    <reaction evidence="1">
        <text>ATP + protein L-histidine = ADP + protein N-phospho-L-histidine.</text>
        <dbReference type="EC" id="2.7.13.3"/>
    </reaction>
</comment>
<dbReference type="eggNOG" id="COG0784">
    <property type="taxonomic scope" value="Bacteria"/>
</dbReference>
<dbReference type="Gene3D" id="3.40.50.2300">
    <property type="match status" value="2"/>
</dbReference>
<evidence type="ECO:0000259" key="15">
    <source>
        <dbReference type="PROSITE" id="PS50110"/>
    </source>
</evidence>
<dbReference type="SUPFAM" id="SSF55073">
    <property type="entry name" value="Nucleotide cyclase"/>
    <property type="match status" value="1"/>
</dbReference>
<dbReference type="Gene3D" id="1.10.287.130">
    <property type="match status" value="1"/>
</dbReference>
<dbReference type="PANTHER" id="PTHR45339">
    <property type="entry name" value="HYBRID SIGNAL TRANSDUCTION HISTIDINE KINASE J"/>
    <property type="match status" value="1"/>
</dbReference>
<dbReference type="InterPro" id="IPR003661">
    <property type="entry name" value="HisK_dim/P_dom"/>
</dbReference>
<dbReference type="InterPro" id="IPR001789">
    <property type="entry name" value="Sig_transdc_resp-reg_receiver"/>
</dbReference>
<accession>D1B7Z4</accession>
<dbReference type="InterPro" id="IPR003594">
    <property type="entry name" value="HATPase_dom"/>
</dbReference>
<evidence type="ECO:0000256" key="9">
    <source>
        <dbReference type="ARBA" id="ARBA00022989"/>
    </source>
</evidence>
<keyword evidence="7" id="KW-0547">Nucleotide-binding</keyword>
<dbReference type="KEGG" id="tai:Taci_0157"/>
<dbReference type="GO" id="GO:0005886">
    <property type="term" value="C:plasma membrane"/>
    <property type="evidence" value="ECO:0007669"/>
    <property type="project" value="UniProtKB-SubCell"/>
</dbReference>
<organism evidence="17 18">
    <name type="scientific">Thermanaerovibrio acidaminovorans (strain ATCC 49978 / DSM 6589 / Su883)</name>
    <name type="common">Selenomonas acidaminovorans</name>
    <dbReference type="NCBI Taxonomy" id="525903"/>
    <lineage>
        <taxon>Bacteria</taxon>
        <taxon>Thermotogati</taxon>
        <taxon>Synergistota</taxon>
        <taxon>Synergistia</taxon>
        <taxon>Synergistales</taxon>
        <taxon>Synergistaceae</taxon>
        <taxon>Thermanaerovibrio</taxon>
    </lineage>
</organism>
<evidence type="ECO:0000256" key="5">
    <source>
        <dbReference type="ARBA" id="ARBA00022553"/>
    </source>
</evidence>
<dbReference type="HOGENOM" id="CLU_014524_0_0_0"/>
<keyword evidence="8" id="KW-0067">ATP-binding</keyword>
<dbReference type="CDD" id="cd00082">
    <property type="entry name" value="HisKA"/>
    <property type="match status" value="1"/>
</dbReference>
<dbReference type="EnsemblBacteria" id="ACZ18397">
    <property type="protein sequence ID" value="ACZ18397"/>
    <property type="gene ID" value="Taci_0157"/>
</dbReference>
<feature type="modified residue" description="4-aspartylphosphate" evidence="12">
    <location>
        <position position="672"/>
    </location>
</feature>
<name>D1B7Z4_THEAS</name>
<feature type="domain" description="Response regulatory" evidence="15">
    <location>
        <begin position="623"/>
        <end position="741"/>
    </location>
</feature>
<evidence type="ECO:0000256" key="7">
    <source>
        <dbReference type="ARBA" id="ARBA00022741"/>
    </source>
</evidence>
<dbReference type="OrthoDB" id="1314at2"/>
<dbReference type="InterPro" id="IPR011006">
    <property type="entry name" value="CheY-like_superfamily"/>
</dbReference>
<dbReference type="SMART" id="SM00448">
    <property type="entry name" value="REC"/>
    <property type="match status" value="2"/>
</dbReference>
<keyword evidence="5 12" id="KW-0597">Phosphoprotein</keyword>
<dbReference type="AlphaFoldDB" id="D1B7Z4"/>
<feature type="domain" description="Histidine kinase" evidence="14">
    <location>
        <begin position="208"/>
        <end position="416"/>
    </location>
</feature>
<feature type="domain" description="Response regulatory" evidence="15">
    <location>
        <begin position="428"/>
        <end position="541"/>
    </location>
</feature>
<evidence type="ECO:0000256" key="10">
    <source>
        <dbReference type="ARBA" id="ARBA00023012"/>
    </source>
</evidence>
<dbReference type="SMART" id="SM00388">
    <property type="entry name" value="HisKA"/>
    <property type="match status" value="1"/>
</dbReference>
<dbReference type="Pfam" id="PF00512">
    <property type="entry name" value="HisKA"/>
    <property type="match status" value="1"/>
</dbReference>
<feature type="modified residue" description="4-aspartylphosphate" evidence="12">
    <location>
        <position position="477"/>
    </location>
</feature>
<dbReference type="SMART" id="SM00387">
    <property type="entry name" value="HATPase_c"/>
    <property type="match status" value="1"/>
</dbReference>
<evidence type="ECO:0000259" key="16">
    <source>
        <dbReference type="PROSITE" id="PS50887"/>
    </source>
</evidence>
<evidence type="ECO:0000256" key="12">
    <source>
        <dbReference type="PROSITE-ProRule" id="PRU00169"/>
    </source>
</evidence>
<keyword evidence="18" id="KW-1185">Reference proteome</keyword>
<dbReference type="Pfam" id="PF00990">
    <property type="entry name" value="GGDEF"/>
    <property type="match status" value="1"/>
</dbReference>
<dbReference type="InterPro" id="IPR036641">
    <property type="entry name" value="HPT_dom_sf"/>
</dbReference>
<proteinExistence type="predicted"/>
<keyword evidence="11" id="KW-0472">Membrane</keyword>
<dbReference type="EC" id="2.7.13.3" evidence="3"/>
<dbReference type="PANTHER" id="PTHR45339:SF1">
    <property type="entry name" value="HYBRID SIGNAL TRANSDUCTION HISTIDINE KINASE J"/>
    <property type="match status" value="1"/>
</dbReference>
<evidence type="ECO:0000259" key="14">
    <source>
        <dbReference type="PROSITE" id="PS50109"/>
    </source>
</evidence>
<dbReference type="PROSITE" id="PS50109">
    <property type="entry name" value="HIS_KIN"/>
    <property type="match status" value="1"/>
</dbReference>
<dbReference type="FunFam" id="3.30.70.270:FF:000001">
    <property type="entry name" value="Diguanylate cyclase domain protein"/>
    <property type="match status" value="1"/>
</dbReference>
<feature type="domain" description="GGDEF" evidence="16">
    <location>
        <begin position="784"/>
        <end position="916"/>
    </location>
</feature>
<evidence type="ECO:0000256" key="3">
    <source>
        <dbReference type="ARBA" id="ARBA00012438"/>
    </source>
</evidence>
<dbReference type="SUPFAM" id="SSF52172">
    <property type="entry name" value="CheY-like"/>
    <property type="match status" value="2"/>
</dbReference>
<dbReference type="InterPro" id="IPR029787">
    <property type="entry name" value="Nucleotide_cyclase"/>
</dbReference>
<dbReference type="Gene3D" id="3.30.450.40">
    <property type="match status" value="1"/>
</dbReference>
<dbReference type="NCBIfam" id="TIGR00254">
    <property type="entry name" value="GGDEF"/>
    <property type="match status" value="1"/>
</dbReference>
<dbReference type="SUPFAM" id="SSF55874">
    <property type="entry name" value="ATPase domain of HSP90 chaperone/DNA topoisomerase II/histidine kinase"/>
    <property type="match status" value="1"/>
</dbReference>
<protein>
    <recommendedName>
        <fullName evidence="3">histidine kinase</fullName>
        <ecNumber evidence="3">2.7.13.3</ecNumber>
    </recommendedName>
</protein>
<dbReference type="GO" id="GO:0005524">
    <property type="term" value="F:ATP binding"/>
    <property type="evidence" value="ECO:0007669"/>
    <property type="project" value="UniProtKB-KW"/>
</dbReference>
<dbReference type="InterPro" id="IPR043128">
    <property type="entry name" value="Rev_trsase/Diguanyl_cyclase"/>
</dbReference>
<dbReference type="SUPFAM" id="SSF47384">
    <property type="entry name" value="Homodimeric domain of signal transducing histidine kinase"/>
    <property type="match status" value="1"/>
</dbReference>
<dbReference type="STRING" id="525903.Taci_0157"/>
<dbReference type="SMART" id="SM00267">
    <property type="entry name" value="GGDEF"/>
    <property type="match status" value="1"/>
</dbReference>
<comment type="subcellular location">
    <subcellularLocation>
        <location evidence="2">Cell membrane</location>
        <topology evidence="2">Multi-pass membrane protein</topology>
    </subcellularLocation>
</comment>
<keyword evidence="10" id="KW-0902">Two-component regulatory system</keyword>
<evidence type="ECO:0000256" key="1">
    <source>
        <dbReference type="ARBA" id="ARBA00000085"/>
    </source>
</evidence>
<evidence type="ECO:0000256" key="11">
    <source>
        <dbReference type="ARBA" id="ARBA00023136"/>
    </source>
</evidence>
<evidence type="ECO:0000256" key="13">
    <source>
        <dbReference type="SAM" id="Coils"/>
    </source>
</evidence>
<keyword evidence="13" id="KW-0175">Coiled coil</keyword>
<dbReference type="PROSITE" id="PS50887">
    <property type="entry name" value="GGDEF"/>
    <property type="match status" value="1"/>
</dbReference>
<reference evidence="17 18" key="1">
    <citation type="journal article" date="2009" name="Stand. Genomic Sci.">
        <title>Complete genome sequence of Thermanaerovibrio acidaminovorans type strain (Su883).</title>
        <authorList>
            <person name="Chovatia M."/>
            <person name="Sikorski J."/>
            <person name="Schroder M."/>
            <person name="Lapidus A."/>
            <person name="Nolan M."/>
            <person name="Tice H."/>
            <person name="Glavina Del Rio T."/>
            <person name="Copeland A."/>
            <person name="Cheng J.F."/>
            <person name="Lucas S."/>
            <person name="Chen F."/>
            <person name="Bruce D."/>
            <person name="Goodwin L."/>
            <person name="Pitluck S."/>
            <person name="Ivanova N."/>
            <person name="Mavromatis K."/>
            <person name="Ovchinnikova G."/>
            <person name="Pati A."/>
            <person name="Chen A."/>
            <person name="Palaniappan K."/>
            <person name="Land M."/>
            <person name="Hauser L."/>
            <person name="Chang Y.J."/>
            <person name="Jeffries C.D."/>
            <person name="Chain P."/>
            <person name="Saunders E."/>
            <person name="Detter J.C."/>
            <person name="Brettin T."/>
            <person name="Rohde M."/>
            <person name="Goker M."/>
            <person name="Spring S."/>
            <person name="Bristow J."/>
            <person name="Markowitz V."/>
            <person name="Hugenholtz P."/>
            <person name="Kyrpides N.C."/>
            <person name="Klenk H.P."/>
            <person name="Eisen J.A."/>
        </authorList>
    </citation>
    <scope>NUCLEOTIDE SEQUENCE [LARGE SCALE GENOMIC DNA]</scope>
    <source>
        <strain evidence="18">ATCC 49978 / DSM 6589 / Su883</strain>
    </source>
</reference>
<evidence type="ECO:0000256" key="6">
    <source>
        <dbReference type="ARBA" id="ARBA00022692"/>
    </source>
</evidence>
<dbReference type="RefSeq" id="WP_012868913.1">
    <property type="nucleotide sequence ID" value="NC_013522.1"/>
</dbReference>
<evidence type="ECO:0000256" key="4">
    <source>
        <dbReference type="ARBA" id="ARBA00022475"/>
    </source>
</evidence>
<dbReference type="eggNOG" id="COG3706">
    <property type="taxonomic scope" value="Bacteria"/>
</dbReference>
<dbReference type="InterPro" id="IPR005467">
    <property type="entry name" value="His_kinase_dom"/>
</dbReference>
<evidence type="ECO:0000256" key="2">
    <source>
        <dbReference type="ARBA" id="ARBA00004651"/>
    </source>
</evidence>
<evidence type="ECO:0000256" key="8">
    <source>
        <dbReference type="ARBA" id="ARBA00022840"/>
    </source>
</evidence>
<dbReference type="eggNOG" id="COG2205">
    <property type="taxonomic scope" value="Bacteria"/>
</dbReference>
<dbReference type="GO" id="GO:0000155">
    <property type="term" value="F:phosphorelay sensor kinase activity"/>
    <property type="evidence" value="ECO:0007669"/>
    <property type="project" value="InterPro"/>
</dbReference>